<reference evidence="1 2" key="1">
    <citation type="submission" date="2015-04" db="EMBL/GenBank/DDBJ databases">
        <title>Lasius niger genome sequencing.</title>
        <authorList>
            <person name="Konorov E.A."/>
            <person name="Nikitin M.A."/>
            <person name="Kirill M.V."/>
            <person name="Chang P."/>
        </authorList>
    </citation>
    <scope>NUCLEOTIDE SEQUENCE [LARGE SCALE GENOMIC DNA]</scope>
    <source>
        <tissue evidence="1">Whole</tissue>
    </source>
</reference>
<dbReference type="PaxDb" id="67767-A0A0J7K7M9"/>
<dbReference type="OrthoDB" id="7699802at2759"/>
<dbReference type="Proteomes" id="UP000036403">
    <property type="component" value="Unassembled WGS sequence"/>
</dbReference>
<evidence type="ECO:0000313" key="2">
    <source>
        <dbReference type="Proteomes" id="UP000036403"/>
    </source>
</evidence>
<dbReference type="EMBL" id="LBMM01012154">
    <property type="protein sequence ID" value="KMQ86377.1"/>
    <property type="molecule type" value="Genomic_DNA"/>
</dbReference>
<keyword evidence="2" id="KW-1185">Reference proteome</keyword>
<feature type="non-terminal residue" evidence="1">
    <location>
        <position position="171"/>
    </location>
</feature>
<dbReference type="AlphaFoldDB" id="A0A0J7K7M9"/>
<proteinExistence type="predicted"/>
<name>A0A0J7K7M9_LASNI</name>
<comment type="caution">
    <text evidence="1">The sequence shown here is derived from an EMBL/GenBank/DDBJ whole genome shotgun (WGS) entry which is preliminary data.</text>
</comment>
<evidence type="ECO:0000313" key="1">
    <source>
        <dbReference type="EMBL" id="KMQ86377.1"/>
    </source>
</evidence>
<protein>
    <submittedName>
        <fullName evidence="1">KDa protein in nof-fb transposable element</fullName>
    </submittedName>
</protein>
<sequence>MNTSFLDHSYSSMSTLKTDLASSSNLNEESGSIPSTHLVLKSKKLEACQSEKKKISKYFKAYPEIRQRNVLVGQKKKSALLPHGSLPPPIKIKDNKGQTKSYSVANTCAFDSIVHVLMTGAIDDVNYCAYLEASGNPTLRLVYDFIHKGLTQNVLRQRVLILKTYYACKPL</sequence>
<gene>
    <name evidence="1" type="ORF">RF55_14644</name>
</gene>
<organism evidence="1 2">
    <name type="scientific">Lasius niger</name>
    <name type="common">Black garden ant</name>
    <dbReference type="NCBI Taxonomy" id="67767"/>
    <lineage>
        <taxon>Eukaryota</taxon>
        <taxon>Metazoa</taxon>
        <taxon>Ecdysozoa</taxon>
        <taxon>Arthropoda</taxon>
        <taxon>Hexapoda</taxon>
        <taxon>Insecta</taxon>
        <taxon>Pterygota</taxon>
        <taxon>Neoptera</taxon>
        <taxon>Endopterygota</taxon>
        <taxon>Hymenoptera</taxon>
        <taxon>Apocrita</taxon>
        <taxon>Aculeata</taxon>
        <taxon>Formicoidea</taxon>
        <taxon>Formicidae</taxon>
        <taxon>Formicinae</taxon>
        <taxon>Lasius</taxon>
        <taxon>Lasius</taxon>
    </lineage>
</organism>
<accession>A0A0J7K7M9</accession>